<accession>A0ABV4WXY8</accession>
<organism evidence="1 2">
    <name type="scientific">Floridaenema aerugineum BLCC-F46</name>
    <dbReference type="NCBI Taxonomy" id="3153654"/>
    <lineage>
        <taxon>Bacteria</taxon>
        <taxon>Bacillati</taxon>
        <taxon>Cyanobacteriota</taxon>
        <taxon>Cyanophyceae</taxon>
        <taxon>Oscillatoriophycideae</taxon>
        <taxon>Aerosakkonematales</taxon>
        <taxon>Aerosakkonemataceae</taxon>
        <taxon>Floridanema</taxon>
        <taxon>Floridanema aerugineum</taxon>
    </lineage>
</organism>
<gene>
    <name evidence="1" type="ORF">ACE1CC_00690</name>
</gene>
<protein>
    <submittedName>
        <fullName evidence="1">Baseplate J/gp47 family protein</fullName>
    </submittedName>
</protein>
<evidence type="ECO:0000313" key="2">
    <source>
        <dbReference type="Proteomes" id="UP001576774"/>
    </source>
</evidence>
<reference evidence="1 2" key="1">
    <citation type="submission" date="2024-09" db="EMBL/GenBank/DDBJ databases">
        <title>Floridaenema gen nov. (Aerosakkonemataceae, Aerosakkonematales ord. nov., Cyanobacteria) from benthic tropical and subtropical fresh waters, with the description of four new species.</title>
        <authorList>
            <person name="Moretto J.A."/>
            <person name="Berthold D.E."/>
            <person name="Lefler F.W."/>
            <person name="Huang I.-S."/>
            <person name="Laughinghouse H. IV."/>
        </authorList>
    </citation>
    <scope>NUCLEOTIDE SEQUENCE [LARGE SCALE GENOMIC DNA]</scope>
    <source>
        <strain evidence="1 2">BLCC-F46</strain>
    </source>
</reference>
<keyword evidence="2" id="KW-1185">Reference proteome</keyword>
<proteinExistence type="predicted"/>
<dbReference type="Proteomes" id="UP001576774">
    <property type="component" value="Unassembled WGS sequence"/>
</dbReference>
<evidence type="ECO:0000313" key="1">
    <source>
        <dbReference type="EMBL" id="MFB2875386.1"/>
    </source>
</evidence>
<dbReference type="EMBL" id="JBHFNQ010000007">
    <property type="protein sequence ID" value="MFB2875386.1"/>
    <property type="molecule type" value="Genomic_DNA"/>
</dbReference>
<name>A0ABV4WXY8_9CYAN</name>
<sequence>MPIQLPNLDNRTYDDLVQEALSLIPTYAPEWTNHNPSDPGITLIELFAYLTEMLNYRLNRVTNANKQTFLNLITENKYPLFNEKGEPKLLDEKTLNEEIRKTVVNLRKANRAVTCKDFEELALAFNQTTDKKSPQNVARARCLPHRNLESPNSSTVVIDSERPGHVSVVIVPDKPQPNSQLQPTDELLQEVWAYLEPKRLLTTRLHLVGPRYLTIRVQITLVLKPGAKEIKLEDLDDNLEAKEPSKKDSVLPQVIKALRKFFSPLKGGQEGKGWEFGRNVYLSEIYELLDKQPGIDYVEKVERTGNSTTKVPEDEIVVEDKQRELRVNGQLSAVELKANELVNFQIQKRDIQIPKDGGRITISPADTSVTVTGG</sequence>
<dbReference type="RefSeq" id="WP_413268552.1">
    <property type="nucleotide sequence ID" value="NZ_JBHFNQ010000007.1"/>
</dbReference>
<comment type="caution">
    <text evidence="1">The sequence shown here is derived from an EMBL/GenBank/DDBJ whole genome shotgun (WGS) entry which is preliminary data.</text>
</comment>